<feature type="domain" description="Metallo-beta-lactamase" evidence="1">
    <location>
        <begin position="38"/>
        <end position="177"/>
    </location>
</feature>
<dbReference type="EMBL" id="UINC01224977">
    <property type="protein sequence ID" value="SVE54828.1"/>
    <property type="molecule type" value="Genomic_DNA"/>
</dbReference>
<evidence type="ECO:0000313" key="2">
    <source>
        <dbReference type="EMBL" id="SVE54828.1"/>
    </source>
</evidence>
<dbReference type="CDD" id="cd07715">
    <property type="entry name" value="TaR3-like_MBL-fold"/>
    <property type="match status" value="1"/>
</dbReference>
<organism evidence="2">
    <name type="scientific">marine metagenome</name>
    <dbReference type="NCBI Taxonomy" id="408172"/>
    <lineage>
        <taxon>unclassified sequences</taxon>
        <taxon>metagenomes</taxon>
        <taxon>ecological metagenomes</taxon>
    </lineage>
</organism>
<gene>
    <name evidence="2" type="ORF">METZ01_LOCUS507682</name>
</gene>
<reference evidence="2" key="1">
    <citation type="submission" date="2018-05" db="EMBL/GenBank/DDBJ databases">
        <authorList>
            <person name="Lanie J.A."/>
            <person name="Ng W.-L."/>
            <person name="Kazmierczak K.M."/>
            <person name="Andrzejewski T.M."/>
            <person name="Davidsen T.M."/>
            <person name="Wayne K.J."/>
            <person name="Tettelin H."/>
            <person name="Glass J.I."/>
            <person name="Rusch D."/>
            <person name="Podicherti R."/>
            <person name="Tsui H.-C.T."/>
            <person name="Winkler M.E."/>
        </authorList>
    </citation>
    <scope>NUCLEOTIDE SEQUENCE</scope>
</reference>
<accession>A0A383EFF7</accession>
<dbReference type="InterPro" id="IPR001279">
    <property type="entry name" value="Metallo-B-lactamas"/>
</dbReference>
<dbReference type="Gene3D" id="3.60.15.10">
    <property type="entry name" value="Ribonuclease Z/Hydroxyacylglutathione hydrolase-like"/>
    <property type="match status" value="1"/>
</dbReference>
<dbReference type="AlphaFoldDB" id="A0A383EFF7"/>
<feature type="non-terminal residue" evidence="2">
    <location>
        <position position="177"/>
    </location>
</feature>
<proteinExistence type="predicted"/>
<dbReference type="Pfam" id="PF12706">
    <property type="entry name" value="Lactamase_B_2"/>
    <property type="match status" value="1"/>
</dbReference>
<name>A0A383EFF7_9ZZZZ</name>
<dbReference type="InterPro" id="IPR036866">
    <property type="entry name" value="RibonucZ/Hydroxyglut_hydro"/>
</dbReference>
<dbReference type="SUPFAM" id="SSF56281">
    <property type="entry name" value="Metallo-hydrolase/oxidoreductase"/>
    <property type="match status" value="1"/>
</dbReference>
<evidence type="ECO:0000259" key="1">
    <source>
        <dbReference type="Pfam" id="PF12706"/>
    </source>
</evidence>
<sequence length="177" mass="19886">MALKIKFWGVRGSIACASPDHMKYGGNTSCIEVQAGEHTFVMDAGTGIRNFSKVILERDVRKTYLLLSHTHWDHINGFPFFTPAYDPERTITVRAGHLKNQGGVKNVLSTQMHNPMFPVPLEAMQADLRYEDFEAGEDFNLFGDVMIKTKPLNHPNGATAYRVEHKGKSVVYVTDTE</sequence>
<protein>
    <recommendedName>
        <fullName evidence="1">Metallo-beta-lactamase domain-containing protein</fullName>
    </recommendedName>
</protein>